<sequence>MLRLRFHGRGGQGAKIASRILGTAAFFEGYCAQDFPLYGAERRGAPISAFTRISKEPILERGVIAEPDSVFVLDETLLDDPHAHPLSGLEEHGIVFVNTARSAAELKDTYKIPVHVITLDITKISLKMLGKPILSALAGGIAARIVNLGEDSLKKSIEKELSEIVTEKEFLLKNKEASQYCFHAIKPVEIKIAKGIHKANPVIAVPFETALISSPAIYATGNTPLRKTGNWRVFKPVWNYDICTKCMVCVVRCPDACISVNENGYPYTDYDNCKGCMICVEECPVKAIESVREVRAW</sequence>
<dbReference type="PANTHER" id="PTHR43366:SF1">
    <property type="entry name" value="PYRUVATE SYNTHASE SUBUNIT PORC"/>
    <property type="match status" value="1"/>
</dbReference>
<name>I3IRB4_9BACT</name>
<dbReference type="InterPro" id="IPR017900">
    <property type="entry name" value="4Fe4S_Fe_S_CS"/>
</dbReference>
<evidence type="ECO:0000313" key="6">
    <source>
        <dbReference type="EMBL" id="GAB64259.1"/>
    </source>
</evidence>
<dbReference type="OrthoDB" id="9794954at2"/>
<dbReference type="Proteomes" id="UP000002985">
    <property type="component" value="Unassembled WGS sequence"/>
</dbReference>
<evidence type="ECO:0000259" key="5">
    <source>
        <dbReference type="PROSITE" id="PS51379"/>
    </source>
</evidence>
<dbReference type="Pfam" id="PF01558">
    <property type="entry name" value="POR"/>
    <property type="match status" value="1"/>
</dbReference>
<dbReference type="PANTHER" id="PTHR43366">
    <property type="entry name" value="PYRUVATE SYNTHASE SUBUNIT PORC"/>
    <property type="match status" value="1"/>
</dbReference>
<dbReference type="InterPro" id="IPR017896">
    <property type="entry name" value="4Fe4S_Fe-S-bd"/>
</dbReference>
<keyword evidence="3" id="KW-0408">Iron</keyword>
<dbReference type="InterPro" id="IPR019752">
    <property type="entry name" value="Pyrv/ketoisovalerate_OxRed_cat"/>
</dbReference>
<dbReference type="GO" id="GO:0051539">
    <property type="term" value="F:4 iron, 4 sulfur cluster binding"/>
    <property type="evidence" value="ECO:0007669"/>
    <property type="project" value="InterPro"/>
</dbReference>
<dbReference type="InterPro" id="IPR002869">
    <property type="entry name" value="Pyrv_flavodox_OxRed_cen"/>
</dbReference>
<dbReference type="GO" id="GO:0016625">
    <property type="term" value="F:oxidoreductase activity, acting on the aldehyde or oxo group of donors, iron-sulfur protein as acceptor"/>
    <property type="evidence" value="ECO:0007669"/>
    <property type="project" value="InterPro"/>
</dbReference>
<evidence type="ECO:0000256" key="3">
    <source>
        <dbReference type="ARBA" id="ARBA00023004"/>
    </source>
</evidence>
<comment type="caution">
    <text evidence="6">The sequence shown here is derived from an EMBL/GenBank/DDBJ whole genome shotgun (WGS) entry which is preliminary data.</text>
</comment>
<dbReference type="Gene3D" id="3.30.70.20">
    <property type="match status" value="1"/>
</dbReference>
<proteinExistence type="predicted"/>
<gene>
    <name evidence="6" type="ORF">KSU1_D0950</name>
</gene>
<reference evidence="6 7" key="1">
    <citation type="journal article" date="2012" name="FEBS Lett.">
        <title>Anammox organism KSU-1 expresses a NirK-type copper-containing nitrite reductase instead of a NirS-type with cytochrome cd1.</title>
        <authorList>
            <person name="Hira D."/>
            <person name="Toh H."/>
            <person name="Migita C.T."/>
            <person name="Okubo H."/>
            <person name="Nishiyama T."/>
            <person name="Hattori M."/>
            <person name="Furukawa K."/>
            <person name="Fujii T."/>
        </authorList>
    </citation>
    <scope>NUCLEOTIDE SEQUENCE [LARGE SCALE GENOMIC DNA]</scope>
</reference>
<organism evidence="6 7">
    <name type="scientific">Candidatus Jettenia caeni</name>
    <dbReference type="NCBI Taxonomy" id="247490"/>
    <lineage>
        <taxon>Bacteria</taxon>
        <taxon>Pseudomonadati</taxon>
        <taxon>Planctomycetota</taxon>
        <taxon>Candidatus Brocadiia</taxon>
        <taxon>Candidatus Brocadiales</taxon>
        <taxon>Candidatus Brocadiaceae</taxon>
        <taxon>Candidatus Jettenia</taxon>
    </lineage>
</organism>
<dbReference type="EMBL" id="BAFH01000004">
    <property type="protein sequence ID" value="GAB64259.1"/>
    <property type="molecule type" value="Genomic_DNA"/>
</dbReference>
<keyword evidence="7" id="KW-1185">Reference proteome</keyword>
<dbReference type="SUPFAM" id="SSF54862">
    <property type="entry name" value="4Fe-4S ferredoxins"/>
    <property type="match status" value="1"/>
</dbReference>
<keyword evidence="2" id="KW-0560">Oxidoreductase</keyword>
<protein>
    <submittedName>
        <fullName evidence="6">Pyruvate synthase gamma/delta subunits</fullName>
    </submittedName>
</protein>
<dbReference type="InterPro" id="IPR051626">
    <property type="entry name" value="Oxidoreductase_gamma_subunit"/>
</dbReference>
<keyword evidence="1" id="KW-0479">Metal-binding</keyword>
<evidence type="ECO:0000256" key="2">
    <source>
        <dbReference type="ARBA" id="ARBA00023002"/>
    </source>
</evidence>
<dbReference type="GO" id="GO:0046872">
    <property type="term" value="F:metal ion binding"/>
    <property type="evidence" value="ECO:0007669"/>
    <property type="project" value="UniProtKB-KW"/>
</dbReference>
<feature type="domain" description="4Fe-4S ferredoxin-type" evidence="5">
    <location>
        <begin position="264"/>
        <end position="293"/>
    </location>
</feature>
<dbReference type="AlphaFoldDB" id="I3IRB4"/>
<dbReference type="SUPFAM" id="SSF53323">
    <property type="entry name" value="Pyruvate-ferredoxin oxidoreductase, PFOR, domain III"/>
    <property type="match status" value="1"/>
</dbReference>
<dbReference type="Gene3D" id="3.40.920.10">
    <property type="entry name" value="Pyruvate-ferredoxin oxidoreductase, PFOR, domain III"/>
    <property type="match status" value="1"/>
</dbReference>
<dbReference type="NCBIfam" id="TIGR02179">
    <property type="entry name" value="PorD_KorD"/>
    <property type="match status" value="1"/>
</dbReference>
<keyword evidence="4" id="KW-0411">Iron-sulfur</keyword>
<feature type="domain" description="4Fe-4S ferredoxin-type" evidence="5">
    <location>
        <begin position="234"/>
        <end position="263"/>
    </location>
</feature>
<dbReference type="PROSITE" id="PS51379">
    <property type="entry name" value="4FE4S_FER_2"/>
    <property type="match status" value="2"/>
</dbReference>
<dbReference type="STRING" id="247490.KSU1_D0950"/>
<dbReference type="InterPro" id="IPR011898">
    <property type="entry name" value="PorD_KorD"/>
</dbReference>
<evidence type="ECO:0000256" key="1">
    <source>
        <dbReference type="ARBA" id="ARBA00022723"/>
    </source>
</evidence>
<dbReference type="NCBIfam" id="TIGR02175">
    <property type="entry name" value="PorC_KorC"/>
    <property type="match status" value="1"/>
</dbReference>
<dbReference type="eggNOG" id="COG1014">
    <property type="taxonomic scope" value="Bacteria"/>
</dbReference>
<dbReference type="eggNOG" id="COG1144">
    <property type="taxonomic scope" value="Bacteria"/>
</dbReference>
<keyword evidence="6" id="KW-0670">Pyruvate</keyword>
<accession>I3IRB4</accession>
<evidence type="ECO:0000313" key="7">
    <source>
        <dbReference type="Proteomes" id="UP000002985"/>
    </source>
</evidence>
<dbReference type="PROSITE" id="PS00198">
    <property type="entry name" value="4FE4S_FER_1"/>
    <property type="match status" value="1"/>
</dbReference>
<dbReference type="InterPro" id="IPR011894">
    <property type="entry name" value="PorC_KorC"/>
</dbReference>
<evidence type="ECO:0000256" key="4">
    <source>
        <dbReference type="ARBA" id="ARBA00023014"/>
    </source>
</evidence>
<dbReference type="Pfam" id="PF00037">
    <property type="entry name" value="Fer4"/>
    <property type="match status" value="1"/>
</dbReference>